<keyword evidence="7" id="KW-1185">Reference proteome</keyword>
<evidence type="ECO:0000313" key="6">
    <source>
        <dbReference type="EMBL" id="CDI80914.1"/>
    </source>
</evidence>
<organism evidence="6 7">
    <name type="scientific">Eimeria acervulina</name>
    <name type="common">Coccidian parasite</name>
    <dbReference type="NCBI Taxonomy" id="5801"/>
    <lineage>
        <taxon>Eukaryota</taxon>
        <taxon>Sar</taxon>
        <taxon>Alveolata</taxon>
        <taxon>Apicomplexa</taxon>
        <taxon>Conoidasida</taxon>
        <taxon>Coccidia</taxon>
        <taxon>Eucoccidiorida</taxon>
        <taxon>Eimeriorina</taxon>
        <taxon>Eimeriidae</taxon>
        <taxon>Eimeria</taxon>
    </lineage>
</organism>
<keyword evidence="3" id="KW-0677">Repeat</keyword>
<keyword evidence="4" id="KW-0175">Coiled coil</keyword>
<dbReference type="EMBL" id="HG671398">
    <property type="protein sequence ID" value="CDI80914.1"/>
    <property type="molecule type" value="Genomic_DNA"/>
</dbReference>
<dbReference type="GO" id="GO:0036159">
    <property type="term" value="P:inner dynein arm assembly"/>
    <property type="evidence" value="ECO:0007669"/>
    <property type="project" value="TreeGrafter"/>
</dbReference>
<sequence>MVPDELPRGSSSPQIVQNTCEGAADLVGDASAGAPLQVHSSVGDQTEPPTALQSLAEVSGDTNTLHETRPAARGGVGQDAKEEYPSGPSLGRDEEGDAKVECHEADPGKYACGGIRIHISSGLDGIMGMLVRKQNLKRMGLLVGEGSECALCPFKSFSRKAILQEIGKRGKDSDWTEHKALIKAYPLEDVLLVRDDAGSYGSNYLMPFTEIAFRAVQEAIKTANDDAVTARGEAESRKRQALEIEAKKRLRDENADVPVTPREWQSDTAELTAAEIEGMTIKAKRLLMKQTFRKKTGALRAPAHYQPFADRVLSLKTPKVSLQSSALATSSFVKQLPNALICTPLRTRKLSNPFQRSTQCRCFRAIAYRTHDVQDSHCIDVKQELDFGVQAVPSVTDAWSQAAGDAMKNVEIQHDSNDLTQKGAGIPTAASRKSFQTFFTKVATMIEEALQHNETVDILKHDLSHMDANAGDGAHLETEEGMKEEFTFTDLSYSKNKLISFVQWIPESQKLIACAAMDASSFDERVEAPARSSKSVILVWSLENPLVPQQLFVAPSGEACGFRHCVESFAVFIKANQIPRVGILCVQDELQCGKRAPLECSKIPLSPLTPPILPTGLRCLSFCPFPKQSSLIADATHTGKLQPVVASSAIDFSHKRPVQHLVPLPSKLDFRRSLAIYFNAQAENAFFLSCGADGGVYVWDITAAVAGADNAEFLWRPVLQCQLRKQDPGTGYELRSGRGTIDNGNKIFDKVLKAFLAAFWPSCSHVDRRGHRWMLPAYRHPHATPDCFVGILGGYAEELRRKWVESVLETSNRIASQKPRPPACYSCGVWSPSRPGVLFVGRTDGTLEVWDLRDQLQKPTALSAVSATQLTSLAFPQLQQQGPRHHQHPISYARSKSRKFTRQPPIVDAMTISSEPNPTLAYLANPDELSHISAMLLRDDGRAEYLNEREALLKKAQEEKHKRQVVEKESEEVETISEAEVESLELEAMEAEYKAMEAAFLKNQ</sequence>
<dbReference type="OrthoDB" id="366230at2759"/>
<dbReference type="GeneID" id="25269943"/>
<feature type="compositionally biased region" description="Basic and acidic residues" evidence="5">
    <location>
        <begin position="91"/>
        <end position="101"/>
    </location>
</feature>
<dbReference type="RefSeq" id="XP_013249202.1">
    <property type="nucleotide sequence ID" value="XM_013393748.1"/>
</dbReference>
<dbReference type="GO" id="GO:0045504">
    <property type="term" value="F:dynein heavy chain binding"/>
    <property type="evidence" value="ECO:0007669"/>
    <property type="project" value="TreeGrafter"/>
</dbReference>
<evidence type="ECO:0000256" key="5">
    <source>
        <dbReference type="SAM" id="MobiDB-lite"/>
    </source>
</evidence>
<dbReference type="GO" id="GO:0060294">
    <property type="term" value="P:cilium movement involved in cell motility"/>
    <property type="evidence" value="ECO:0007669"/>
    <property type="project" value="TreeGrafter"/>
</dbReference>
<dbReference type="InterPro" id="IPR050687">
    <property type="entry name" value="Dynein_IC"/>
</dbReference>
<evidence type="ECO:0000256" key="1">
    <source>
        <dbReference type="ARBA" id="ARBA00022490"/>
    </source>
</evidence>
<feature type="compositionally biased region" description="Polar residues" evidence="5">
    <location>
        <begin position="38"/>
        <end position="53"/>
    </location>
</feature>
<evidence type="ECO:0000256" key="2">
    <source>
        <dbReference type="ARBA" id="ARBA00022574"/>
    </source>
</evidence>
<feature type="region of interest" description="Disordered" evidence="5">
    <location>
        <begin position="27"/>
        <end position="101"/>
    </location>
</feature>
<dbReference type="InterPro" id="IPR036322">
    <property type="entry name" value="WD40_repeat_dom_sf"/>
</dbReference>
<name>U6GQM0_EIMAC</name>
<keyword evidence="1" id="KW-0963">Cytoplasm</keyword>
<dbReference type="InterPro" id="IPR015943">
    <property type="entry name" value="WD40/YVTN_repeat-like_dom_sf"/>
</dbReference>
<dbReference type="AlphaFoldDB" id="U6GQM0"/>
<dbReference type="GO" id="GO:0045503">
    <property type="term" value="F:dynein light chain binding"/>
    <property type="evidence" value="ECO:0007669"/>
    <property type="project" value="TreeGrafter"/>
</dbReference>
<accession>U6GQM0</accession>
<dbReference type="SUPFAM" id="SSF50978">
    <property type="entry name" value="WD40 repeat-like"/>
    <property type="match status" value="1"/>
</dbReference>
<protein>
    <submittedName>
        <fullName evidence="6">Hypothtetical protein, conserved, putative</fullName>
    </submittedName>
</protein>
<evidence type="ECO:0000256" key="3">
    <source>
        <dbReference type="ARBA" id="ARBA00022737"/>
    </source>
</evidence>
<dbReference type="GO" id="GO:0036156">
    <property type="term" value="C:inner dynein arm"/>
    <property type="evidence" value="ECO:0007669"/>
    <property type="project" value="TreeGrafter"/>
</dbReference>
<proteinExistence type="predicted"/>
<dbReference type="Proteomes" id="UP000018050">
    <property type="component" value="Unassembled WGS sequence"/>
</dbReference>
<gene>
    <name evidence="6" type="ORF">EAH_00018730</name>
</gene>
<dbReference type="Gene3D" id="2.130.10.10">
    <property type="entry name" value="YVTN repeat-like/Quinoprotein amine dehydrogenase"/>
    <property type="match status" value="1"/>
</dbReference>
<evidence type="ECO:0000313" key="7">
    <source>
        <dbReference type="Proteomes" id="UP000018050"/>
    </source>
</evidence>
<reference evidence="6" key="2">
    <citation type="submission" date="2013-10" db="EMBL/GenBank/DDBJ databases">
        <authorList>
            <person name="Aslett M."/>
        </authorList>
    </citation>
    <scope>NUCLEOTIDE SEQUENCE [LARGE SCALE GENOMIC DNA]</scope>
    <source>
        <strain evidence="6">Houghton</strain>
    </source>
</reference>
<feature type="region of interest" description="Disordered" evidence="5">
    <location>
        <begin position="878"/>
        <end position="897"/>
    </location>
</feature>
<dbReference type="PANTHER" id="PTHR12442:SF5">
    <property type="entry name" value="DYNEIN AXONEMAL INTERMEDIATE CHAIN 3"/>
    <property type="match status" value="1"/>
</dbReference>
<dbReference type="PANTHER" id="PTHR12442">
    <property type="entry name" value="DYNEIN INTERMEDIATE CHAIN"/>
    <property type="match status" value="1"/>
</dbReference>
<feature type="coiled-coil region" evidence="4">
    <location>
        <begin position="942"/>
        <end position="999"/>
    </location>
</feature>
<reference evidence="6" key="1">
    <citation type="submission" date="2013-10" db="EMBL/GenBank/DDBJ databases">
        <title>Genomic analysis of the causative agents of coccidiosis in chickens.</title>
        <authorList>
            <person name="Reid A.J."/>
            <person name="Blake D."/>
            <person name="Billington K."/>
            <person name="Browne H."/>
            <person name="Dunn M."/>
            <person name="Hung S."/>
            <person name="Kawahara F."/>
            <person name="Miranda-Saavedra D."/>
            <person name="Mourier T."/>
            <person name="Nagra H."/>
            <person name="Otto T.D."/>
            <person name="Rawlings N."/>
            <person name="Sanchez A."/>
            <person name="Sanders M."/>
            <person name="Subramaniam C."/>
            <person name="Tay Y."/>
            <person name="Dear P."/>
            <person name="Doerig C."/>
            <person name="Gruber A."/>
            <person name="Parkinson J."/>
            <person name="Shirley M."/>
            <person name="Wan K.L."/>
            <person name="Berriman M."/>
            <person name="Tomley F."/>
            <person name="Pain A."/>
        </authorList>
    </citation>
    <scope>NUCLEOTIDE SEQUENCE [LARGE SCALE GENOMIC DNA]</scope>
    <source>
        <strain evidence="6">Houghton</strain>
    </source>
</reference>
<dbReference type="VEuPathDB" id="ToxoDB:EAH_00018730"/>
<evidence type="ECO:0000256" key="4">
    <source>
        <dbReference type="SAM" id="Coils"/>
    </source>
</evidence>
<keyword evidence="2" id="KW-0853">WD repeat</keyword>